<feature type="repeat" description="PPR" evidence="3">
    <location>
        <begin position="604"/>
        <end position="638"/>
    </location>
</feature>
<dbReference type="Gene3D" id="1.25.40.10">
    <property type="entry name" value="Tetratricopeptide repeat domain"/>
    <property type="match status" value="6"/>
</dbReference>
<dbReference type="InterPro" id="IPR002885">
    <property type="entry name" value="PPR_rpt"/>
</dbReference>
<dbReference type="Pfam" id="PF01535">
    <property type="entry name" value="PPR"/>
    <property type="match status" value="1"/>
</dbReference>
<feature type="repeat" description="PPR" evidence="3">
    <location>
        <begin position="639"/>
        <end position="673"/>
    </location>
</feature>
<feature type="repeat" description="PPR" evidence="3">
    <location>
        <begin position="357"/>
        <end position="391"/>
    </location>
</feature>
<evidence type="ECO:0000313" key="5">
    <source>
        <dbReference type="EMBL" id="KAJ9565397.1"/>
    </source>
</evidence>
<evidence type="ECO:0000256" key="1">
    <source>
        <dbReference type="ARBA" id="ARBA00007626"/>
    </source>
</evidence>
<reference evidence="5" key="1">
    <citation type="submission" date="2023-03" db="EMBL/GenBank/DDBJ databases">
        <title>Chromosome-scale reference genome and RAD-based genetic map of yellow starthistle (Centaurea solstitialis) reveal putative structural variation and QTLs associated with invader traits.</title>
        <authorList>
            <person name="Reatini B."/>
            <person name="Cang F.A."/>
            <person name="Jiang Q."/>
            <person name="Mckibben M.T.W."/>
            <person name="Barker M.S."/>
            <person name="Rieseberg L.H."/>
            <person name="Dlugosch K.M."/>
        </authorList>
    </citation>
    <scope>NUCLEOTIDE SEQUENCE</scope>
    <source>
        <strain evidence="5">CAN-66</strain>
        <tissue evidence="5">Leaf</tissue>
    </source>
</reference>
<dbReference type="EMBL" id="JARYMX010000001">
    <property type="protein sequence ID" value="KAJ9565397.1"/>
    <property type="molecule type" value="Genomic_DNA"/>
</dbReference>
<feature type="repeat" description="PPR" evidence="3">
    <location>
        <begin position="429"/>
        <end position="463"/>
    </location>
</feature>
<feature type="repeat" description="PPR" evidence="3">
    <location>
        <begin position="392"/>
        <end position="426"/>
    </location>
</feature>
<feature type="compositionally biased region" description="Low complexity" evidence="4">
    <location>
        <begin position="130"/>
        <end position="141"/>
    </location>
</feature>
<comment type="similarity">
    <text evidence="1">Belongs to the PPR family. P subfamily.</text>
</comment>
<evidence type="ECO:0000256" key="3">
    <source>
        <dbReference type="PROSITE-ProRule" id="PRU00708"/>
    </source>
</evidence>
<dbReference type="Pfam" id="PF13812">
    <property type="entry name" value="PPR_3"/>
    <property type="match status" value="2"/>
</dbReference>
<protein>
    <recommendedName>
        <fullName evidence="7">Pentatricopeptide repeat-containing protein</fullName>
    </recommendedName>
</protein>
<organism evidence="5 6">
    <name type="scientific">Centaurea solstitialis</name>
    <name type="common">yellow star-thistle</name>
    <dbReference type="NCBI Taxonomy" id="347529"/>
    <lineage>
        <taxon>Eukaryota</taxon>
        <taxon>Viridiplantae</taxon>
        <taxon>Streptophyta</taxon>
        <taxon>Embryophyta</taxon>
        <taxon>Tracheophyta</taxon>
        <taxon>Spermatophyta</taxon>
        <taxon>Magnoliopsida</taxon>
        <taxon>eudicotyledons</taxon>
        <taxon>Gunneridae</taxon>
        <taxon>Pentapetalae</taxon>
        <taxon>asterids</taxon>
        <taxon>campanulids</taxon>
        <taxon>Asterales</taxon>
        <taxon>Asteraceae</taxon>
        <taxon>Carduoideae</taxon>
        <taxon>Cardueae</taxon>
        <taxon>Centaureinae</taxon>
        <taxon>Centaurea</taxon>
    </lineage>
</organism>
<keyword evidence="6" id="KW-1185">Reference proteome</keyword>
<feature type="repeat" description="PPR" evidence="3">
    <location>
        <begin position="697"/>
        <end position="731"/>
    </location>
</feature>
<dbReference type="Pfam" id="PF13041">
    <property type="entry name" value="PPR_2"/>
    <property type="match status" value="5"/>
</dbReference>
<dbReference type="InterPro" id="IPR011990">
    <property type="entry name" value="TPR-like_helical_dom_sf"/>
</dbReference>
<feature type="repeat" description="PPR" evidence="3">
    <location>
        <begin position="287"/>
        <end position="321"/>
    </location>
</feature>
<dbReference type="SUPFAM" id="SSF48452">
    <property type="entry name" value="TPR-like"/>
    <property type="match status" value="1"/>
</dbReference>
<evidence type="ECO:0008006" key="7">
    <source>
        <dbReference type="Google" id="ProtNLM"/>
    </source>
</evidence>
<feature type="repeat" description="PPR" evidence="3">
    <location>
        <begin position="252"/>
        <end position="286"/>
    </location>
</feature>
<keyword evidence="2" id="KW-0677">Repeat</keyword>
<name>A0AA38WLD0_9ASTR</name>
<gene>
    <name evidence="5" type="ORF">OSB04_001363</name>
</gene>
<dbReference type="FunFam" id="1.25.40.10:FF:003312">
    <property type="entry name" value="Predicted protein"/>
    <property type="match status" value="1"/>
</dbReference>
<evidence type="ECO:0000256" key="4">
    <source>
        <dbReference type="SAM" id="MobiDB-lite"/>
    </source>
</evidence>
<dbReference type="Proteomes" id="UP001172457">
    <property type="component" value="Chromosome 1"/>
</dbReference>
<feature type="repeat" description="PPR" evidence="3">
    <location>
        <begin position="464"/>
        <end position="498"/>
    </location>
</feature>
<evidence type="ECO:0000313" key="6">
    <source>
        <dbReference type="Proteomes" id="UP001172457"/>
    </source>
</evidence>
<feature type="region of interest" description="Disordered" evidence="4">
    <location>
        <begin position="129"/>
        <end position="154"/>
    </location>
</feature>
<evidence type="ECO:0000256" key="2">
    <source>
        <dbReference type="ARBA" id="ARBA00022737"/>
    </source>
</evidence>
<feature type="repeat" description="PPR" evidence="3">
    <location>
        <begin position="499"/>
        <end position="533"/>
    </location>
</feature>
<dbReference type="AlphaFoldDB" id="A0AA38WLD0"/>
<dbReference type="NCBIfam" id="TIGR00756">
    <property type="entry name" value="PPR"/>
    <property type="match status" value="13"/>
</dbReference>
<feature type="non-terminal residue" evidence="5">
    <location>
        <position position="1"/>
    </location>
</feature>
<proteinExistence type="inferred from homology"/>
<dbReference type="FunFam" id="1.25.40.10:FF:000554">
    <property type="entry name" value="Pentatricopeptide repeat-containing protein At2g41720"/>
    <property type="match status" value="1"/>
</dbReference>
<feature type="repeat" description="PPR" evidence="3">
    <location>
        <begin position="322"/>
        <end position="356"/>
    </location>
</feature>
<feature type="repeat" description="PPR" evidence="3">
    <location>
        <begin position="534"/>
        <end position="568"/>
    </location>
</feature>
<dbReference type="PANTHER" id="PTHR47447:SF21">
    <property type="entry name" value="PENTACOTRIPEPTIDE-REPEAT REGION OF PRORP DOMAIN-CONTAINING PROTEIN"/>
    <property type="match status" value="1"/>
</dbReference>
<feature type="repeat" description="PPR" evidence="3">
    <location>
        <begin position="837"/>
        <end position="871"/>
    </location>
</feature>
<dbReference type="PANTHER" id="PTHR47447">
    <property type="entry name" value="OS03G0856100 PROTEIN"/>
    <property type="match status" value="1"/>
</dbReference>
<comment type="caution">
    <text evidence="5">The sequence shown here is derived from an EMBL/GenBank/DDBJ whole genome shotgun (WGS) entry which is preliminary data.</text>
</comment>
<sequence>MAQQHKIGNKSDILFIIRLESLIKSHPSLLMERLDDYKQRIIIHAQMFVKRNNLFISDFRLQQRLLKFGIEIRLELLLKHIPWRPPPPPVYTCSHTHQLQLFISSSSSQNHHYQLQFCKKRKKIYFTKMQQQQQQQQQQQHQQEEAGDYNKGERQVSVHVSGLRKSDLSKRYRLQADHRFQKDWPISDLVLKILNLNQPQNDDIDGLLNRWAGRFAPNNYPLLIKEISQTGSIDHCNQVFKWIKNQKNYSARNDIYNMMIRLHARHNQTDQARGLFFEMQKWRCKPDAETYNALISAHGRSGQWRWATNIMEDMLRAAVPPTRSTYNNLIHACGSSGNWREALKVSKKMTENGVGPDLVTHNIVLSAFKTGSQYLKALSYFELMKGTKIRPDTTTLNIVIHCLVKLGKFDKAIDIFHSMREKRAQCNPDIVTFTSIIHLYSVNGQIENCKAVFDTMIAEGLKPNIISYNALLGAYASRGMSEEALSVFNDIRLNGYRPDVVSYTSLLNAYGRSQQPEKAMEVFNMMKKNNQKPNLVTYNALIDALGSNGLLPQAVDMLHEMERNGLQPNIVSISTLLACCGRYGQKVKIDSILAAADSRGIYLNTVAYNSAIGSYMNNGEYDKALALYRSMREKNVKPDAVTYNVLISGCSKMSKYTEALEFLDEMLALKIPLSNEGQISKAESLFSRMKMTGGGPDVVAYTTMLNVYSAAEKWDDACALFQEMERNGVEPDLIACSALMRAFNRGNQPAKVLVIAEFMQERKIPMNDAIYFEMLSACSMLRDWRKTNELIGMMEGSLNVMSIGLVNQLLHCIGKLGKTETMMKIFYKIVASGAEINKSTYTVLLKNLLAAGNWRKYLEVMQWMKDCGVEPSVEMYQSIVAFSQTSGREFSVIIQDKVAAIEEVVNKDQLSPWAVLQQLRRMKT</sequence>
<feature type="compositionally biased region" description="Basic and acidic residues" evidence="4">
    <location>
        <begin position="142"/>
        <end position="154"/>
    </location>
</feature>
<dbReference type="FunFam" id="1.25.40.10:FF:001209">
    <property type="entry name" value="Os07g0213300 protein"/>
    <property type="match status" value="1"/>
</dbReference>
<accession>A0AA38WLD0</accession>
<dbReference type="PROSITE" id="PS51375">
    <property type="entry name" value="PPR"/>
    <property type="match status" value="13"/>
</dbReference>